<organism evidence="1 2">
    <name type="scientific">Vibrio furnissii</name>
    <dbReference type="NCBI Taxonomy" id="29494"/>
    <lineage>
        <taxon>Bacteria</taxon>
        <taxon>Pseudomonadati</taxon>
        <taxon>Pseudomonadota</taxon>
        <taxon>Gammaproteobacteria</taxon>
        <taxon>Vibrionales</taxon>
        <taxon>Vibrionaceae</taxon>
        <taxon>Vibrio</taxon>
    </lineage>
</organism>
<gene>
    <name evidence="1" type="ORF">AMR76_11430</name>
</gene>
<keyword evidence="2" id="KW-1185">Reference proteome</keyword>
<protein>
    <recommendedName>
        <fullName evidence="3">Lipoprotein</fullName>
    </recommendedName>
</protein>
<evidence type="ECO:0000313" key="1">
    <source>
        <dbReference type="EMBL" id="KQH85883.1"/>
    </source>
</evidence>
<dbReference type="AlphaFoldDB" id="A0A0Q2SEK3"/>
<dbReference type="InParanoid" id="A0A0Q2SEK3"/>
<dbReference type="Proteomes" id="UP000051221">
    <property type="component" value="Unassembled WGS sequence"/>
</dbReference>
<evidence type="ECO:0008006" key="3">
    <source>
        <dbReference type="Google" id="ProtNLM"/>
    </source>
</evidence>
<evidence type="ECO:0000313" key="2">
    <source>
        <dbReference type="Proteomes" id="UP000051221"/>
    </source>
</evidence>
<name>A0A0Q2SEK3_VIBFU</name>
<reference evidence="1 2" key="1">
    <citation type="submission" date="2015-08" db="EMBL/GenBank/DDBJ databases">
        <title>Antibacterial properties of a collection of Vibrionaceae strains.</title>
        <authorList>
            <person name="Giubergia S."/>
        </authorList>
    </citation>
    <scope>NUCLEOTIDE SEQUENCE [LARGE SCALE GENOMIC DNA]</scope>
    <source>
        <strain evidence="1 2">S0821</strain>
    </source>
</reference>
<proteinExistence type="predicted"/>
<dbReference type="EMBL" id="LKHS01000009">
    <property type="protein sequence ID" value="KQH85883.1"/>
    <property type="molecule type" value="Genomic_DNA"/>
</dbReference>
<dbReference type="GeneID" id="50535913"/>
<comment type="caution">
    <text evidence="1">The sequence shown here is derived from an EMBL/GenBank/DDBJ whole genome shotgun (WGS) entry which is preliminary data.</text>
</comment>
<dbReference type="PROSITE" id="PS51257">
    <property type="entry name" value="PROKAR_LIPOPROTEIN"/>
    <property type="match status" value="1"/>
</dbReference>
<accession>A0A0Q2SEK3</accession>
<sequence>MTAIKLTLSVLFTFLLVACGRVQPILNVENTPVAYNLQSDQVKLAITQAAIQRGWIISEVEPGVLDAKITVRSHFAEIHIPYNEKYYAILYVRSENLKADGDSIHRNYNRWVNNLNVDIKKQLAQMAAAQ</sequence>
<dbReference type="RefSeq" id="WP_004725263.1">
    <property type="nucleotide sequence ID" value="NZ_CABLCD010000013.1"/>
</dbReference>